<dbReference type="Gene3D" id="3.40.395.10">
    <property type="entry name" value="Adenoviral Proteinase, Chain A"/>
    <property type="match status" value="1"/>
</dbReference>
<dbReference type="Pfam" id="PF02902">
    <property type="entry name" value="Peptidase_C48"/>
    <property type="match status" value="1"/>
</dbReference>
<dbReference type="InterPro" id="IPR038765">
    <property type="entry name" value="Papain-like_cys_pep_sf"/>
</dbReference>
<accession>A0ABR0U8J6</accession>
<keyword evidence="3" id="KW-0378">Hydrolase</keyword>
<evidence type="ECO:0000313" key="6">
    <source>
        <dbReference type="Proteomes" id="UP001318860"/>
    </source>
</evidence>
<proteinExistence type="inferred from homology"/>
<keyword evidence="2" id="KW-0645">Protease</keyword>
<evidence type="ECO:0000259" key="4">
    <source>
        <dbReference type="Pfam" id="PF02902"/>
    </source>
</evidence>
<evidence type="ECO:0000256" key="1">
    <source>
        <dbReference type="ARBA" id="ARBA00005234"/>
    </source>
</evidence>
<dbReference type="Proteomes" id="UP001318860">
    <property type="component" value="Unassembled WGS sequence"/>
</dbReference>
<comment type="caution">
    <text evidence="5">The sequence shown here is derived from an EMBL/GenBank/DDBJ whole genome shotgun (WGS) entry which is preliminary data.</text>
</comment>
<reference evidence="5 6" key="1">
    <citation type="journal article" date="2021" name="Comput. Struct. Biotechnol. J.">
        <title>De novo genome assembly of the potent medicinal plant Rehmannia glutinosa using nanopore technology.</title>
        <authorList>
            <person name="Ma L."/>
            <person name="Dong C."/>
            <person name="Song C."/>
            <person name="Wang X."/>
            <person name="Zheng X."/>
            <person name="Niu Y."/>
            <person name="Chen S."/>
            <person name="Feng W."/>
        </authorList>
    </citation>
    <scope>NUCLEOTIDE SEQUENCE [LARGE SCALE GENOMIC DNA]</scope>
    <source>
        <strain evidence="5">DH-2019</strain>
    </source>
</reference>
<comment type="similarity">
    <text evidence="1">Belongs to the peptidase C48 family.</text>
</comment>
<keyword evidence="6" id="KW-1185">Reference proteome</keyword>
<evidence type="ECO:0000256" key="3">
    <source>
        <dbReference type="ARBA" id="ARBA00022801"/>
    </source>
</evidence>
<organism evidence="5 6">
    <name type="scientific">Rehmannia glutinosa</name>
    <name type="common">Chinese foxglove</name>
    <dbReference type="NCBI Taxonomy" id="99300"/>
    <lineage>
        <taxon>Eukaryota</taxon>
        <taxon>Viridiplantae</taxon>
        <taxon>Streptophyta</taxon>
        <taxon>Embryophyta</taxon>
        <taxon>Tracheophyta</taxon>
        <taxon>Spermatophyta</taxon>
        <taxon>Magnoliopsida</taxon>
        <taxon>eudicotyledons</taxon>
        <taxon>Gunneridae</taxon>
        <taxon>Pentapetalae</taxon>
        <taxon>asterids</taxon>
        <taxon>lamiids</taxon>
        <taxon>Lamiales</taxon>
        <taxon>Orobanchaceae</taxon>
        <taxon>Rehmannieae</taxon>
        <taxon>Rehmannia</taxon>
    </lineage>
</organism>
<protein>
    <recommendedName>
        <fullName evidence="4">Ubiquitin-like protease family profile domain-containing protein</fullName>
    </recommendedName>
</protein>
<gene>
    <name evidence="5" type="ORF">DH2020_047626</name>
</gene>
<dbReference type="InterPro" id="IPR003653">
    <property type="entry name" value="Peptidase_C48_C"/>
</dbReference>
<dbReference type="SUPFAM" id="SSF54001">
    <property type="entry name" value="Cysteine proteinases"/>
    <property type="match status" value="1"/>
</dbReference>
<evidence type="ECO:0000313" key="5">
    <source>
        <dbReference type="EMBL" id="KAK6118634.1"/>
    </source>
</evidence>
<name>A0ABR0U8J6_REHGL</name>
<evidence type="ECO:0000256" key="2">
    <source>
        <dbReference type="ARBA" id="ARBA00022670"/>
    </source>
</evidence>
<dbReference type="EMBL" id="JABTTQ020003311">
    <property type="protein sequence ID" value="KAK6118634.1"/>
    <property type="molecule type" value="Genomic_DNA"/>
</dbReference>
<sequence>MIPTRAVANEGQLNQCLEPVTVILPLLAQQVGIKINGPLKVVRSDKTSKQGTSGDCGVFVIKYIEFLSAGQEINLVNSHHMLMWREKLAADIYAFNYDP</sequence>
<feature type="domain" description="Ubiquitin-like protease family profile" evidence="4">
    <location>
        <begin position="10"/>
        <end position="94"/>
    </location>
</feature>